<reference evidence="2" key="4">
    <citation type="submission" date="2025-08" db="UniProtKB">
        <authorList>
            <consortium name="RefSeq"/>
        </authorList>
    </citation>
    <scope>IDENTIFICATION</scope>
    <source>
        <strain evidence="2">CBS432</strain>
    </source>
</reference>
<dbReference type="InterPro" id="IPR029052">
    <property type="entry name" value="Metallo-depent_PP-like"/>
</dbReference>
<dbReference type="GO" id="GO:0004721">
    <property type="term" value="F:phosphoprotein phosphatase activity"/>
    <property type="evidence" value="ECO:0007669"/>
    <property type="project" value="TreeGrafter"/>
</dbReference>
<evidence type="ECO:0000259" key="1">
    <source>
        <dbReference type="Pfam" id="PF00149"/>
    </source>
</evidence>
<name>A0A8B8UZT3_SACPA</name>
<sequence>MRLHYRRKFKFLRRILFILCITSLYLSRDSLKLHAKNAFMNSNVGEYHGGMIDDIQILRCYHWYRQCGSLYAPRLHPSNTATRIKDKNSVLWSRVSKNITIETLYSLQSGAFYNSYLYVHLKGFQSNPKNSIKELAIARDSALIPLQVLRDINKLVRSSDSSVFHNHVYRREKPTSSWWKLLFGISVETDNIAVFGEEWVYKGSGIWCKYVLNDDDNDAPITNLEIYLGSSFIESRPSWKEVIHEFHRNNIPSLPISITRKLDTKNHHHKSSNELLGPLGAPSKGNNVIRLLQVDADYKITSPHIQFSRGQRSFKILQMTDFHFKCTDNSMTIINEIKTVNFIDRVLASESPDLVVITGDLLDSHNTIDYQTCIMKLVQPMISNKIPYAISLGFSDESNLATQSQIKDFIRNLPYTFNNVASEEGHMAIEVSFKKKLSKDTLLEKDIDTKDEMSPSEALFFVFDAFNPVNDFLQDHNKLIGKIDFGLAFQYFPLSEYRPHGLFPIIGQYNERSTLTVDTSRSRGQVSMTINGKHYKSFLDILSLWNIKSVSCGHEHNNDCCLQSKNEMWLCYGGSTGIGLPRIEGIYPTVRLFNLDDILDEITSWKRNSNLVDEVYDYQYIYKGKQ</sequence>
<organism evidence="2">
    <name type="scientific">Saccharomyces paradoxus</name>
    <name type="common">Yeast</name>
    <name type="synonym">Saccharomyces douglasii</name>
    <dbReference type="NCBI Taxonomy" id="27291"/>
    <lineage>
        <taxon>Eukaryota</taxon>
        <taxon>Fungi</taxon>
        <taxon>Dikarya</taxon>
        <taxon>Ascomycota</taxon>
        <taxon>Saccharomycotina</taxon>
        <taxon>Saccharomycetes</taxon>
        <taxon>Saccharomycetales</taxon>
        <taxon>Saccharomycetaceae</taxon>
        <taxon>Saccharomyces</taxon>
    </lineage>
</organism>
<dbReference type="InterPro" id="IPR004843">
    <property type="entry name" value="Calcineurin-like_PHP"/>
</dbReference>
<gene>
    <name evidence="2" type="primary">SIA1</name>
    <name evidence="2" type="ORF">SPAR_O02680</name>
</gene>
<dbReference type="SUPFAM" id="SSF56300">
    <property type="entry name" value="Metallo-dependent phosphatases"/>
    <property type="match status" value="1"/>
</dbReference>
<dbReference type="GO" id="GO:0005737">
    <property type="term" value="C:cytoplasm"/>
    <property type="evidence" value="ECO:0007669"/>
    <property type="project" value="TreeGrafter"/>
</dbReference>
<dbReference type="Pfam" id="PF00149">
    <property type="entry name" value="Metallophos"/>
    <property type="match status" value="1"/>
</dbReference>
<reference evidence="2" key="3">
    <citation type="submission" date="2025-07" db="EMBL/GenBank/DDBJ databases">
        <authorList>
            <consortium name="NCBI Genome Project"/>
        </authorList>
    </citation>
    <scope>NUCLEOTIDE SEQUENCE</scope>
    <source>
        <strain evidence="2">CBS432</strain>
    </source>
</reference>
<feature type="domain" description="Calcineurin-like phosphoesterase" evidence="1">
    <location>
        <begin position="314"/>
        <end position="396"/>
    </location>
</feature>
<dbReference type="AlphaFoldDB" id="A0A8B8UZT3"/>
<dbReference type="KEGG" id="spao:SPAR_O02680"/>
<dbReference type="PANTHER" id="PTHR32440:SF0">
    <property type="entry name" value="PHOSPHATASE DCR2-RELATED"/>
    <property type="match status" value="1"/>
</dbReference>
<proteinExistence type="predicted"/>
<dbReference type="Gene3D" id="3.60.21.10">
    <property type="match status" value="1"/>
</dbReference>
<dbReference type="PANTHER" id="PTHR32440">
    <property type="entry name" value="PHOSPHATASE DCR2-RELATED-RELATED"/>
    <property type="match status" value="1"/>
</dbReference>
<dbReference type="RefSeq" id="XP_033769272.1">
    <property type="nucleotide sequence ID" value="XM_033913381.1"/>
</dbReference>
<dbReference type="GeneID" id="54633697"/>
<dbReference type="VEuPathDB" id="FungiDB:SPAR_O02680"/>
<dbReference type="OrthoDB" id="783096at2759"/>
<reference evidence="2" key="2">
    <citation type="submission" date="2020-01" db="EMBL/GenBank/DDBJ databases">
        <title>Population-level Yeast Reference Genomes.</title>
        <authorList>
            <person name="Yue J.-X."/>
        </authorList>
    </citation>
    <scope>NUCLEOTIDE SEQUENCE</scope>
    <source>
        <strain evidence="2">CBS432</strain>
    </source>
</reference>
<reference evidence="2" key="1">
    <citation type="journal article" date="2017" name="Nat. Genet.">
        <title>Contrasting evolutionary genome dynamics between domesticated and wild yeasts.</title>
        <authorList>
            <person name="Yue J.X."/>
            <person name="Li J."/>
            <person name="Aigrain L."/>
            <person name="Hallin J."/>
            <person name="Persson K."/>
            <person name="Oliver K."/>
            <person name="Bergstrom A."/>
            <person name="Coupland P."/>
            <person name="Warringer J."/>
            <person name="Lagomarsino M.C."/>
            <person name="Fischer G."/>
            <person name="Durbin R."/>
            <person name="Liti G."/>
        </authorList>
    </citation>
    <scope>NUCLEOTIDE SEQUENCE</scope>
    <source>
        <strain evidence="2">CBS432</strain>
    </source>
</reference>
<evidence type="ECO:0000313" key="2">
    <source>
        <dbReference type="RefSeq" id="XP_033769272.1"/>
    </source>
</evidence>
<accession>A0A8B8UZT3</accession>
<protein>
    <submittedName>
        <fullName evidence="2">Sia1p</fullName>
    </submittedName>
</protein>